<dbReference type="InterPro" id="IPR001173">
    <property type="entry name" value="Glyco_trans_2-like"/>
</dbReference>
<dbReference type="EC" id="2.4.-.-" evidence="5"/>
<keyword evidence="6" id="KW-1185">Reference proteome</keyword>
<dbReference type="PANTHER" id="PTHR43179">
    <property type="entry name" value="RHAMNOSYLTRANSFERASE WBBL"/>
    <property type="match status" value="1"/>
</dbReference>
<evidence type="ECO:0000256" key="3">
    <source>
        <dbReference type="ARBA" id="ARBA00022679"/>
    </source>
</evidence>
<name>A0ABW5CFG5_9PROT</name>
<dbReference type="RefSeq" id="WP_377318897.1">
    <property type="nucleotide sequence ID" value="NZ_JBHUIY010000055.1"/>
</dbReference>
<evidence type="ECO:0000256" key="1">
    <source>
        <dbReference type="ARBA" id="ARBA00006739"/>
    </source>
</evidence>
<dbReference type="InterPro" id="IPR029044">
    <property type="entry name" value="Nucleotide-diphossugar_trans"/>
</dbReference>
<dbReference type="EMBL" id="JBHUIY010000055">
    <property type="protein sequence ID" value="MFD2235582.1"/>
    <property type="molecule type" value="Genomic_DNA"/>
</dbReference>
<dbReference type="CDD" id="cd04186">
    <property type="entry name" value="GT_2_like_c"/>
    <property type="match status" value="1"/>
</dbReference>
<proteinExistence type="inferred from homology"/>
<gene>
    <name evidence="5" type="ORF">ACFSNB_17415</name>
</gene>
<dbReference type="PANTHER" id="PTHR43179:SF12">
    <property type="entry name" value="GALACTOFURANOSYLTRANSFERASE GLFT2"/>
    <property type="match status" value="1"/>
</dbReference>
<reference evidence="6" key="1">
    <citation type="journal article" date="2019" name="Int. J. Syst. Evol. Microbiol.">
        <title>The Global Catalogue of Microorganisms (GCM) 10K type strain sequencing project: providing services to taxonomists for standard genome sequencing and annotation.</title>
        <authorList>
            <consortium name="The Broad Institute Genomics Platform"/>
            <consortium name="The Broad Institute Genome Sequencing Center for Infectious Disease"/>
            <person name="Wu L."/>
            <person name="Ma J."/>
        </authorList>
    </citation>
    <scope>NUCLEOTIDE SEQUENCE [LARGE SCALE GENOMIC DNA]</scope>
    <source>
        <strain evidence="6">KCTC 15012</strain>
    </source>
</reference>
<protein>
    <submittedName>
        <fullName evidence="5">Glycosyltransferase family 2 protein</fullName>
        <ecNumber evidence="5">2.4.-.-</ecNumber>
    </submittedName>
</protein>
<comment type="caution">
    <text evidence="5">The sequence shown here is derived from an EMBL/GenBank/DDBJ whole genome shotgun (WGS) entry which is preliminary data.</text>
</comment>
<evidence type="ECO:0000313" key="5">
    <source>
        <dbReference type="EMBL" id="MFD2235582.1"/>
    </source>
</evidence>
<dbReference type="Pfam" id="PF00535">
    <property type="entry name" value="Glycos_transf_2"/>
    <property type="match status" value="1"/>
</dbReference>
<evidence type="ECO:0000313" key="6">
    <source>
        <dbReference type="Proteomes" id="UP001597296"/>
    </source>
</evidence>
<feature type="domain" description="Glycosyltransferase 2-like" evidence="4">
    <location>
        <begin position="11"/>
        <end position="125"/>
    </location>
</feature>
<evidence type="ECO:0000256" key="2">
    <source>
        <dbReference type="ARBA" id="ARBA00022676"/>
    </source>
</evidence>
<dbReference type="SUPFAM" id="SSF53448">
    <property type="entry name" value="Nucleotide-diphospho-sugar transferases"/>
    <property type="match status" value="1"/>
</dbReference>
<dbReference type="Gene3D" id="3.90.550.10">
    <property type="entry name" value="Spore Coat Polysaccharide Biosynthesis Protein SpsA, Chain A"/>
    <property type="match status" value="1"/>
</dbReference>
<sequence>MSQAASAPWVTVILVNYNGGDLIQAALDSLAAQTDPDFVALVLDNASTDGSAERLVLPDSRFRLLRAPANLGFAAGNNRAAREVRTPWLATLNPDARADPDWLAALARAIVRHPGGTMFGSLQRDGTRPGLIDGCGDVLSVCGIPWRGGTGQPLAAAPTADGEAFAPCAAAALYRTDAFRAVGGFDPHFFCYIEDVDLGFRLRLAGHRCVQVAEARVTHLASAISGRASAFTLFHSYRNRVRMVARCLPGPLLAPGLALHLAATVYLLIRARAPAAAWRGFAAGLRGLPAALADRARVQAGRRAGTLRIARALNWRLGDLRSRPIDLRPTPGR</sequence>
<organism evidence="5 6">
    <name type="scientific">Phaeospirillum tilakii</name>
    <dbReference type="NCBI Taxonomy" id="741673"/>
    <lineage>
        <taxon>Bacteria</taxon>
        <taxon>Pseudomonadati</taxon>
        <taxon>Pseudomonadota</taxon>
        <taxon>Alphaproteobacteria</taxon>
        <taxon>Rhodospirillales</taxon>
        <taxon>Rhodospirillaceae</taxon>
        <taxon>Phaeospirillum</taxon>
    </lineage>
</organism>
<dbReference type="GO" id="GO:0016757">
    <property type="term" value="F:glycosyltransferase activity"/>
    <property type="evidence" value="ECO:0007669"/>
    <property type="project" value="UniProtKB-KW"/>
</dbReference>
<evidence type="ECO:0000259" key="4">
    <source>
        <dbReference type="Pfam" id="PF00535"/>
    </source>
</evidence>
<keyword evidence="2 5" id="KW-0328">Glycosyltransferase</keyword>
<accession>A0ABW5CFG5</accession>
<dbReference type="Proteomes" id="UP001597296">
    <property type="component" value="Unassembled WGS sequence"/>
</dbReference>
<keyword evidence="3 5" id="KW-0808">Transferase</keyword>
<comment type="similarity">
    <text evidence="1">Belongs to the glycosyltransferase 2 family.</text>
</comment>